<comment type="similarity">
    <text evidence="1 4">Belongs to the enoyl-CoA hydratase/isomerase family.</text>
</comment>
<dbReference type="InterPro" id="IPR018376">
    <property type="entry name" value="Enoyl-CoA_hyd/isom_CS"/>
</dbReference>
<evidence type="ECO:0000256" key="1">
    <source>
        <dbReference type="ARBA" id="ARBA00005254"/>
    </source>
</evidence>
<gene>
    <name evidence="5" type="ORF">SM436_10670</name>
</gene>
<keyword evidence="3" id="KW-0456">Lyase</keyword>
<dbReference type="EMBL" id="JAXCEH010000005">
    <property type="protein sequence ID" value="MFA1554148.1"/>
    <property type="molecule type" value="Genomic_DNA"/>
</dbReference>
<proteinExistence type="inferred from homology"/>
<dbReference type="PANTHER" id="PTHR11941:SF169">
    <property type="entry name" value="(7AS)-7A-METHYL-1,5-DIOXO-2,3,5,6,7,7A-HEXAHYDRO-1H-INDENE-CARBOXYL-COA HYDROLASE"/>
    <property type="match status" value="1"/>
</dbReference>
<keyword evidence="2" id="KW-0443">Lipid metabolism</keyword>
<evidence type="ECO:0000256" key="2">
    <source>
        <dbReference type="ARBA" id="ARBA00023098"/>
    </source>
</evidence>
<dbReference type="CDD" id="cd06558">
    <property type="entry name" value="crotonase-like"/>
    <property type="match status" value="1"/>
</dbReference>
<comment type="caution">
    <text evidence="5">The sequence shown here is derived from an EMBL/GenBank/DDBJ whole genome shotgun (WGS) entry which is preliminary data.</text>
</comment>
<evidence type="ECO:0000313" key="5">
    <source>
        <dbReference type="EMBL" id="MFA1554148.1"/>
    </source>
</evidence>
<dbReference type="Gene3D" id="3.90.226.10">
    <property type="entry name" value="2-enoyl-CoA Hydratase, Chain A, domain 1"/>
    <property type="match status" value="1"/>
</dbReference>
<evidence type="ECO:0000256" key="4">
    <source>
        <dbReference type="RuleBase" id="RU003707"/>
    </source>
</evidence>
<organism evidence="5 6">
    <name type="scientific">Actinomadura chokoriensis</name>
    <dbReference type="NCBI Taxonomy" id="454156"/>
    <lineage>
        <taxon>Bacteria</taxon>
        <taxon>Bacillati</taxon>
        <taxon>Actinomycetota</taxon>
        <taxon>Actinomycetes</taxon>
        <taxon>Streptosporangiales</taxon>
        <taxon>Thermomonosporaceae</taxon>
        <taxon>Actinomadura</taxon>
    </lineage>
</organism>
<reference evidence="5 6" key="1">
    <citation type="submission" date="2023-11" db="EMBL/GenBank/DDBJ databases">
        <title>Actinomadura monticuli sp. nov., isolated from volcanic ash.</title>
        <authorList>
            <person name="Lee S.D."/>
            <person name="Yang H."/>
            <person name="Kim I.S."/>
        </authorList>
    </citation>
    <scope>NUCLEOTIDE SEQUENCE [LARGE SCALE GENOMIC DNA]</scope>
    <source>
        <strain evidence="5 6">DSM 45346</strain>
    </source>
</reference>
<dbReference type="PROSITE" id="PS00166">
    <property type="entry name" value="ENOYL_COA_HYDRATASE"/>
    <property type="match status" value="1"/>
</dbReference>
<dbReference type="RefSeq" id="WP_371940539.1">
    <property type="nucleotide sequence ID" value="NZ_JAXCEH010000005.1"/>
</dbReference>
<keyword evidence="6" id="KW-1185">Reference proteome</keyword>
<dbReference type="Proteomes" id="UP001569904">
    <property type="component" value="Unassembled WGS sequence"/>
</dbReference>
<dbReference type="PANTHER" id="PTHR11941">
    <property type="entry name" value="ENOYL-COA HYDRATASE-RELATED"/>
    <property type="match status" value="1"/>
</dbReference>
<evidence type="ECO:0000256" key="3">
    <source>
        <dbReference type="ARBA" id="ARBA00023239"/>
    </source>
</evidence>
<dbReference type="Pfam" id="PF00378">
    <property type="entry name" value="ECH_1"/>
    <property type="match status" value="1"/>
</dbReference>
<accession>A0ABV4QVR2</accession>
<evidence type="ECO:0000313" key="6">
    <source>
        <dbReference type="Proteomes" id="UP001569904"/>
    </source>
</evidence>
<name>A0ABV4QVR2_9ACTN</name>
<sequence>MTAMYTTLHYERRGHVGTVTLARPGKRNAQNPQMWRELVDLGQELLADETLRCLVVTGEGPSFSAGIDLQEGMGELIGDWADRPPERDRFLALGMTVASTFEWIPRLRCPSIAAVRGHAYGAGFQLALACDFRVFAEGARVALTETRFGLLPDMGATFRLAPLVGEARARELILLGEVVDHDEALRIGLANQVVAEDELDVAAQRLAMRLVAQPPLAVSGARRAMDAARRHDGEASLRAAVEEQARCIVSEDFKEARQAIAEGRPPEWRGR</sequence>
<dbReference type="SUPFAM" id="SSF52096">
    <property type="entry name" value="ClpP/crotonase"/>
    <property type="match status" value="1"/>
</dbReference>
<dbReference type="InterPro" id="IPR001753">
    <property type="entry name" value="Enoyl-CoA_hydra/iso"/>
</dbReference>
<dbReference type="InterPro" id="IPR029045">
    <property type="entry name" value="ClpP/crotonase-like_dom_sf"/>
</dbReference>
<protein>
    <submittedName>
        <fullName evidence="5">Enoyl-CoA hydratase/isomerase family protein</fullName>
    </submittedName>
</protein>